<proteinExistence type="predicted"/>
<feature type="transmembrane region" description="Helical" evidence="1">
    <location>
        <begin position="51"/>
        <end position="72"/>
    </location>
</feature>
<organism evidence="2">
    <name type="scientific">Amphimedon queenslandica</name>
    <name type="common">Sponge</name>
    <dbReference type="NCBI Taxonomy" id="400682"/>
    <lineage>
        <taxon>Eukaryota</taxon>
        <taxon>Metazoa</taxon>
        <taxon>Porifera</taxon>
        <taxon>Demospongiae</taxon>
        <taxon>Heteroscleromorpha</taxon>
        <taxon>Haplosclerida</taxon>
        <taxon>Niphatidae</taxon>
        <taxon>Amphimedon</taxon>
    </lineage>
</organism>
<protein>
    <submittedName>
        <fullName evidence="2">Uncharacterized protein</fullName>
    </submittedName>
</protein>
<keyword evidence="1" id="KW-0812">Transmembrane</keyword>
<dbReference type="AlphaFoldDB" id="A0A1X7SYS8"/>
<dbReference type="EnsemblMetazoa" id="Aqu2.1.07341_001">
    <property type="protein sequence ID" value="Aqu2.1.07341_001"/>
    <property type="gene ID" value="Aqu2.1.07341"/>
</dbReference>
<feature type="transmembrane region" description="Helical" evidence="1">
    <location>
        <begin position="168"/>
        <end position="189"/>
    </location>
</feature>
<feature type="transmembrane region" description="Helical" evidence="1">
    <location>
        <begin position="130"/>
        <end position="148"/>
    </location>
</feature>
<dbReference type="InParanoid" id="A0A1X7SYS8"/>
<evidence type="ECO:0000256" key="1">
    <source>
        <dbReference type="SAM" id="Phobius"/>
    </source>
</evidence>
<keyword evidence="1" id="KW-1133">Transmembrane helix</keyword>
<keyword evidence="1" id="KW-0472">Membrane</keyword>
<feature type="transmembrane region" description="Helical" evidence="1">
    <location>
        <begin position="209"/>
        <end position="227"/>
    </location>
</feature>
<evidence type="ECO:0000313" key="2">
    <source>
        <dbReference type="EnsemblMetazoa" id="Aqu2.1.07341_001"/>
    </source>
</evidence>
<reference evidence="2" key="1">
    <citation type="submission" date="2017-05" db="UniProtKB">
        <authorList>
            <consortium name="EnsemblMetazoa"/>
        </authorList>
    </citation>
    <scope>IDENTIFICATION</scope>
</reference>
<accession>A0A1X7SYS8</accession>
<sequence>MYGRPRGHELVRKVFPYVRKKKDKLTQDEATQPTAATQVFGYDLSNWEAGILFMIVLLIVFLVTSIFCASFTKASYKYDPYDSFDCFFTSNDTLVETRPEEALRLEDKVVCFQFHLNIAEAMGQASGTLAFLWILSSIMTWTSIALRIKLKKANEQNDTKNHRCYCTMLILCYLPTTSLSLGLIAAGLFGFTHRYSNLLGAFEIMTRGFVMELQLLFLIISDIINCYNRCITTIRHQGLRGKLPEGENDNSSDYIKIT</sequence>
<name>A0A1X7SYS8_AMPQE</name>